<comment type="caution">
    <text evidence="2">The sequence shown here is derived from an EMBL/GenBank/DDBJ whole genome shotgun (WGS) entry which is preliminary data.</text>
</comment>
<evidence type="ECO:0000313" key="3">
    <source>
        <dbReference type="Proteomes" id="UP001203512"/>
    </source>
</evidence>
<evidence type="ECO:0000313" key="2">
    <source>
        <dbReference type="EMBL" id="MCK0531744.1"/>
    </source>
</evidence>
<accession>A0ABT0DX98</accession>
<keyword evidence="1" id="KW-0175">Coiled coil</keyword>
<sequence>MSGLIEFTALAREAAAAIERREQQYPALIDAGKISAEQAAREIRVWRSIAADWHWVVTLERQDAAAATLEEKVAALEDSTRRAERALRRAFEAADRSVREAWRRDMPLTEIADRYGETAAPFLGEWDRYWRFADLLEWYRRDLPGSDRFGIAHFVERHIQGARQVQAAA</sequence>
<protein>
    <submittedName>
        <fullName evidence="2">Uncharacterized protein</fullName>
    </submittedName>
</protein>
<evidence type="ECO:0000256" key="1">
    <source>
        <dbReference type="SAM" id="Coils"/>
    </source>
</evidence>
<dbReference type="EMBL" id="JALKHS010000006">
    <property type="protein sequence ID" value="MCK0531744.1"/>
    <property type="molecule type" value="Genomic_DNA"/>
</dbReference>
<reference evidence="2 3" key="1">
    <citation type="submission" date="2022-04" db="EMBL/GenBank/DDBJ databases">
        <authorList>
            <person name="Huq M.A."/>
        </authorList>
    </citation>
    <scope>NUCLEOTIDE SEQUENCE [LARGE SCALE GENOMIC DNA]</scope>
    <source>
        <strain evidence="2 3">MAH-33</strain>
    </source>
</reference>
<name>A0ABT0DX98_9SPHN</name>
<keyword evidence="3" id="KW-1185">Reference proteome</keyword>
<dbReference type="RefSeq" id="WP_247231288.1">
    <property type="nucleotide sequence ID" value="NZ_JALKHS010000006.1"/>
</dbReference>
<dbReference type="Proteomes" id="UP001203512">
    <property type="component" value="Unassembled WGS sequence"/>
</dbReference>
<gene>
    <name evidence="2" type="ORF">MU848_09155</name>
</gene>
<organism evidence="2 3">
    <name type="scientific">Sphingobium agri</name>
    <dbReference type="NCBI Taxonomy" id="2933566"/>
    <lineage>
        <taxon>Bacteria</taxon>
        <taxon>Pseudomonadati</taxon>
        <taxon>Pseudomonadota</taxon>
        <taxon>Alphaproteobacteria</taxon>
        <taxon>Sphingomonadales</taxon>
        <taxon>Sphingomonadaceae</taxon>
        <taxon>Sphingobium</taxon>
    </lineage>
</organism>
<feature type="coiled-coil region" evidence="1">
    <location>
        <begin position="59"/>
        <end position="89"/>
    </location>
</feature>
<proteinExistence type="predicted"/>